<organism evidence="8 9">
    <name type="scientific">Chromobacterium alticapitis</name>
    <dbReference type="NCBI Taxonomy" id="2073169"/>
    <lineage>
        <taxon>Bacteria</taxon>
        <taxon>Pseudomonadati</taxon>
        <taxon>Pseudomonadota</taxon>
        <taxon>Betaproteobacteria</taxon>
        <taxon>Neisseriales</taxon>
        <taxon>Chromobacteriaceae</taxon>
        <taxon>Chromobacterium</taxon>
    </lineage>
</organism>
<dbReference type="InterPro" id="IPR004607">
    <property type="entry name" value="GART"/>
</dbReference>
<dbReference type="InterPro" id="IPR002376">
    <property type="entry name" value="Formyl_transf_N"/>
</dbReference>
<accession>A0A2S5DLQ6</accession>
<dbReference type="EMBL" id="PQWB01000004">
    <property type="protein sequence ID" value="POZ63990.1"/>
    <property type="molecule type" value="Genomic_DNA"/>
</dbReference>
<comment type="catalytic activity">
    <reaction evidence="5 6">
        <text>N(1)-(5-phospho-beta-D-ribosyl)glycinamide + (6R)-10-formyltetrahydrofolate = N(2)-formyl-N(1)-(5-phospho-beta-D-ribosyl)glycinamide + (6S)-5,6,7,8-tetrahydrofolate + H(+)</text>
        <dbReference type="Rhea" id="RHEA:15053"/>
        <dbReference type="ChEBI" id="CHEBI:15378"/>
        <dbReference type="ChEBI" id="CHEBI:57453"/>
        <dbReference type="ChEBI" id="CHEBI:143788"/>
        <dbReference type="ChEBI" id="CHEBI:147286"/>
        <dbReference type="ChEBI" id="CHEBI:195366"/>
        <dbReference type="EC" id="2.1.2.2"/>
    </reaction>
</comment>
<dbReference type="InterPro" id="IPR001555">
    <property type="entry name" value="GART_AS"/>
</dbReference>
<dbReference type="UniPathway" id="UPA00074">
    <property type="reaction ID" value="UER00126"/>
</dbReference>
<comment type="caution">
    <text evidence="8">The sequence shown here is derived from an EMBL/GenBank/DDBJ whole genome shotgun (WGS) entry which is preliminary data.</text>
</comment>
<dbReference type="FunFam" id="3.40.50.170:FF:000007">
    <property type="entry name" value="Phosphoribosylglycinamide formyltransferase"/>
    <property type="match status" value="1"/>
</dbReference>
<keyword evidence="9" id="KW-1185">Reference proteome</keyword>
<dbReference type="Gene3D" id="3.40.50.170">
    <property type="entry name" value="Formyl transferase, N-terminal domain"/>
    <property type="match status" value="1"/>
</dbReference>
<evidence type="ECO:0000256" key="6">
    <source>
        <dbReference type="HAMAP-Rule" id="MF_01930"/>
    </source>
</evidence>
<dbReference type="GO" id="GO:0004644">
    <property type="term" value="F:phosphoribosylglycinamide formyltransferase activity"/>
    <property type="evidence" value="ECO:0007669"/>
    <property type="project" value="UniProtKB-UniRule"/>
</dbReference>
<dbReference type="InterPro" id="IPR036477">
    <property type="entry name" value="Formyl_transf_N_sf"/>
</dbReference>
<dbReference type="Proteomes" id="UP000237082">
    <property type="component" value="Unassembled WGS sequence"/>
</dbReference>
<feature type="site" description="Raises pKa of active site His" evidence="6">
    <location>
        <position position="142"/>
    </location>
</feature>
<feature type="binding site" evidence="6">
    <location>
        <position position="62"/>
    </location>
    <ligand>
        <name>(6R)-10-formyltetrahydrofolate</name>
        <dbReference type="ChEBI" id="CHEBI:195366"/>
    </ligand>
</feature>
<dbReference type="RefSeq" id="WP_103900737.1">
    <property type="nucleotide sequence ID" value="NZ_PQWB01000004.1"/>
</dbReference>
<dbReference type="SUPFAM" id="SSF53328">
    <property type="entry name" value="Formyltransferase"/>
    <property type="match status" value="1"/>
</dbReference>
<evidence type="ECO:0000256" key="2">
    <source>
        <dbReference type="ARBA" id="ARBA00022679"/>
    </source>
</evidence>
<reference evidence="9" key="1">
    <citation type="submission" date="2018-02" db="EMBL/GenBank/DDBJ databases">
        <authorList>
            <person name="O'Hara-Hanley K."/>
            <person name="Soby S."/>
        </authorList>
    </citation>
    <scope>NUCLEOTIDE SEQUENCE [LARGE SCALE GENOMIC DNA]</scope>
    <source>
        <strain evidence="9">MWU14-2602</strain>
    </source>
</reference>
<feature type="domain" description="Formyl transferase N-terminal" evidence="7">
    <location>
        <begin position="2"/>
        <end position="179"/>
    </location>
</feature>
<evidence type="ECO:0000256" key="5">
    <source>
        <dbReference type="ARBA" id="ARBA00047664"/>
    </source>
</evidence>
<feature type="binding site" evidence="6">
    <location>
        <position position="104"/>
    </location>
    <ligand>
        <name>(6R)-10-formyltetrahydrofolate</name>
        <dbReference type="ChEBI" id="CHEBI:195366"/>
    </ligand>
</feature>
<evidence type="ECO:0000256" key="4">
    <source>
        <dbReference type="ARBA" id="ARBA00038440"/>
    </source>
</evidence>
<evidence type="ECO:0000256" key="3">
    <source>
        <dbReference type="ARBA" id="ARBA00022755"/>
    </source>
</evidence>
<dbReference type="GO" id="GO:0005829">
    <property type="term" value="C:cytosol"/>
    <property type="evidence" value="ECO:0007669"/>
    <property type="project" value="TreeGrafter"/>
</dbReference>
<feature type="active site" description="Proton donor" evidence="6">
    <location>
        <position position="106"/>
    </location>
</feature>
<feature type="binding site" evidence="6">
    <location>
        <begin position="12"/>
        <end position="14"/>
    </location>
    <ligand>
        <name>N(1)-(5-phospho-beta-D-ribosyl)glycinamide</name>
        <dbReference type="ChEBI" id="CHEBI:143788"/>
    </ligand>
</feature>
<dbReference type="CDD" id="cd08645">
    <property type="entry name" value="FMT_core_GART"/>
    <property type="match status" value="1"/>
</dbReference>
<comment type="function">
    <text evidence="6">Catalyzes the transfer of a formyl group from 10-formyltetrahydrofolate to 5-phospho-ribosyl-glycinamide (GAR), producing 5-phospho-ribosyl-N-formylglycinamide (FGAR) and tetrahydrofolate.</text>
</comment>
<keyword evidence="3 6" id="KW-0658">Purine biosynthesis</keyword>
<comment type="pathway">
    <text evidence="1 6">Purine metabolism; IMP biosynthesis via de novo pathway; N(2)-formyl-N(1)-(5-phospho-D-ribosyl)glycinamide from N(1)-(5-phospho-D-ribosyl)glycinamide (10-formyl THF route): step 1/1.</text>
</comment>
<dbReference type="PANTHER" id="PTHR43369">
    <property type="entry name" value="PHOSPHORIBOSYLGLYCINAMIDE FORMYLTRANSFERASE"/>
    <property type="match status" value="1"/>
</dbReference>
<gene>
    <name evidence="6" type="primary">purN</name>
    <name evidence="8" type="ORF">C2I19_00300</name>
</gene>
<comment type="similarity">
    <text evidence="4 6">Belongs to the GART family.</text>
</comment>
<dbReference type="AlphaFoldDB" id="A0A2S5DLQ6"/>
<dbReference type="PANTHER" id="PTHR43369:SF2">
    <property type="entry name" value="PHOSPHORIBOSYLGLYCINAMIDE FORMYLTRANSFERASE"/>
    <property type="match status" value="1"/>
</dbReference>
<feature type="binding site" evidence="6">
    <location>
        <begin position="87"/>
        <end position="90"/>
    </location>
    <ligand>
        <name>(6R)-10-formyltetrahydrofolate</name>
        <dbReference type="ChEBI" id="CHEBI:195366"/>
    </ligand>
</feature>
<evidence type="ECO:0000256" key="1">
    <source>
        <dbReference type="ARBA" id="ARBA00005054"/>
    </source>
</evidence>
<evidence type="ECO:0000313" key="9">
    <source>
        <dbReference type="Proteomes" id="UP000237082"/>
    </source>
</evidence>
<evidence type="ECO:0000313" key="8">
    <source>
        <dbReference type="EMBL" id="POZ63990.1"/>
    </source>
</evidence>
<dbReference type="Pfam" id="PF00551">
    <property type="entry name" value="Formyl_trans_N"/>
    <property type="match status" value="1"/>
</dbReference>
<dbReference type="OrthoDB" id="9806170at2"/>
<proteinExistence type="inferred from homology"/>
<evidence type="ECO:0000259" key="7">
    <source>
        <dbReference type="Pfam" id="PF00551"/>
    </source>
</evidence>
<dbReference type="GO" id="GO:0006189">
    <property type="term" value="P:'de novo' IMP biosynthetic process"/>
    <property type="evidence" value="ECO:0007669"/>
    <property type="project" value="UniProtKB-UniRule"/>
</dbReference>
<dbReference type="NCBIfam" id="TIGR00639">
    <property type="entry name" value="PurN"/>
    <property type="match status" value="1"/>
</dbReference>
<dbReference type="PROSITE" id="PS00373">
    <property type="entry name" value="GART"/>
    <property type="match status" value="1"/>
</dbReference>
<protein>
    <recommendedName>
        <fullName evidence="6">Phosphoribosylglycinamide formyltransferase</fullName>
        <ecNumber evidence="6">2.1.2.2</ecNumber>
    </recommendedName>
    <alternativeName>
        <fullName evidence="6">5'-phosphoribosylglycinamide transformylase</fullName>
    </alternativeName>
    <alternativeName>
        <fullName evidence="6">GAR transformylase</fullName>
        <shortName evidence="6">GART</shortName>
    </alternativeName>
</protein>
<sequence length="213" mass="22197">MKNIVILISGRGSNMQAIVNAAIPGARIAAVIANRPDAAGLAWAAERGIAAVALDHKAYASREAFDAALAEAIDAHEADLVVLAGFMRILSEGFTARYEGRMLNIHPSLLPSFPGLHTHERALEMGCKLAGCTVHFVTAALDHGPIVSQGAINVLDDDTPDSLAARVLKLEHQLYPEAVRRFVAGDIAIVDGKVASGPAAAASLLSPAPVAKD</sequence>
<name>A0A2S5DLQ6_9NEIS</name>
<dbReference type="HAMAP" id="MF_01930">
    <property type="entry name" value="PurN"/>
    <property type="match status" value="1"/>
</dbReference>
<dbReference type="EC" id="2.1.2.2" evidence="6"/>
<keyword evidence="2 6" id="KW-0808">Transferase</keyword>